<accession>A0A7X4Y914</accession>
<keyword evidence="6 7" id="KW-0472">Membrane</keyword>
<proteinExistence type="inferred from homology"/>
<comment type="caution">
    <text evidence="8">The sequence shown here is derived from an EMBL/GenBank/DDBJ whole genome shotgun (WGS) entry which is preliminary data.</text>
</comment>
<evidence type="ECO:0000256" key="1">
    <source>
        <dbReference type="ARBA" id="ARBA00004651"/>
    </source>
</evidence>
<dbReference type="InterPro" id="IPR018383">
    <property type="entry name" value="UPF0324_pro"/>
</dbReference>
<comment type="similarity">
    <text evidence="2">Belongs to the UPF0324 family.</text>
</comment>
<feature type="transmembrane region" description="Helical" evidence="7">
    <location>
        <begin position="281"/>
        <end position="303"/>
    </location>
</feature>
<feature type="transmembrane region" description="Helical" evidence="7">
    <location>
        <begin position="69"/>
        <end position="90"/>
    </location>
</feature>
<evidence type="ECO:0000256" key="7">
    <source>
        <dbReference type="SAM" id="Phobius"/>
    </source>
</evidence>
<dbReference type="PANTHER" id="PTHR30106">
    <property type="entry name" value="INNER MEMBRANE PROTEIN YEIH-RELATED"/>
    <property type="match status" value="1"/>
</dbReference>
<name>A0A7X4Y914_9BACT</name>
<keyword evidence="9" id="KW-1185">Reference proteome</keyword>
<feature type="transmembrane region" description="Helical" evidence="7">
    <location>
        <begin position="224"/>
        <end position="243"/>
    </location>
</feature>
<organism evidence="8 9">
    <name type="scientific">Corallococcus exiguus</name>
    <dbReference type="NCBI Taxonomy" id="83462"/>
    <lineage>
        <taxon>Bacteria</taxon>
        <taxon>Pseudomonadati</taxon>
        <taxon>Myxococcota</taxon>
        <taxon>Myxococcia</taxon>
        <taxon>Myxococcales</taxon>
        <taxon>Cystobacterineae</taxon>
        <taxon>Myxococcaceae</taxon>
        <taxon>Corallococcus</taxon>
    </lineage>
</organism>
<comment type="subcellular location">
    <subcellularLocation>
        <location evidence="1">Cell membrane</location>
        <topology evidence="1">Multi-pass membrane protein</topology>
    </subcellularLocation>
</comment>
<keyword evidence="4 7" id="KW-0812">Transmembrane</keyword>
<keyword evidence="3" id="KW-1003">Cell membrane</keyword>
<evidence type="ECO:0000256" key="6">
    <source>
        <dbReference type="ARBA" id="ARBA00023136"/>
    </source>
</evidence>
<dbReference type="AlphaFoldDB" id="A0A7X4Y914"/>
<gene>
    <name evidence="8" type="ORF">GTZ93_08720</name>
</gene>
<evidence type="ECO:0000256" key="2">
    <source>
        <dbReference type="ARBA" id="ARBA00007977"/>
    </source>
</evidence>
<dbReference type="EMBL" id="JAAAPK010000002">
    <property type="protein sequence ID" value="NBC39912.1"/>
    <property type="molecule type" value="Genomic_DNA"/>
</dbReference>
<keyword evidence="5 7" id="KW-1133">Transmembrane helix</keyword>
<evidence type="ECO:0000256" key="5">
    <source>
        <dbReference type="ARBA" id="ARBA00022989"/>
    </source>
</evidence>
<reference evidence="8 9" key="1">
    <citation type="submission" date="2020-01" db="EMBL/GenBank/DDBJ databases">
        <title>The draft genome sequence of Corallococcus exiguus DSM 14696.</title>
        <authorList>
            <person name="Zhang X."/>
            <person name="Zhu H."/>
        </authorList>
    </citation>
    <scope>NUCLEOTIDE SEQUENCE [LARGE SCALE GENOMIC DNA]</scope>
    <source>
        <strain evidence="8 9">DSM 14696</strain>
    </source>
</reference>
<feature type="transmembrane region" description="Helical" evidence="7">
    <location>
        <begin position="192"/>
        <end position="208"/>
    </location>
</feature>
<evidence type="ECO:0000256" key="4">
    <source>
        <dbReference type="ARBA" id="ARBA00022692"/>
    </source>
</evidence>
<dbReference type="Pfam" id="PF03601">
    <property type="entry name" value="Cons_hypoth698"/>
    <property type="match status" value="1"/>
</dbReference>
<dbReference type="RefSeq" id="WP_161662732.1">
    <property type="nucleotide sequence ID" value="NZ_CBCSLE010000175.1"/>
</dbReference>
<dbReference type="Proteomes" id="UP000537825">
    <property type="component" value="Unassembled WGS sequence"/>
</dbReference>
<protein>
    <submittedName>
        <fullName evidence="8">Putative sulfate exporter family transporter</fullName>
    </submittedName>
</protein>
<evidence type="ECO:0000313" key="9">
    <source>
        <dbReference type="Proteomes" id="UP000537825"/>
    </source>
</evidence>
<feature type="transmembrane region" description="Helical" evidence="7">
    <location>
        <begin position="96"/>
        <end position="116"/>
    </location>
</feature>
<evidence type="ECO:0000313" key="8">
    <source>
        <dbReference type="EMBL" id="NBC39912.1"/>
    </source>
</evidence>
<evidence type="ECO:0000256" key="3">
    <source>
        <dbReference type="ARBA" id="ARBA00022475"/>
    </source>
</evidence>
<sequence length="305" mass="31050">MPLCAALCLLPSVSTGVALLAGLCVALTVGNPFAGTTRALTPRLLSLAVVGLGAGMDLRTVLAAGREGLGYTVVGIAVCLTLGVGLARLLGVPRVTGLLISVGTAICGGSAIAAVVPVLRPQEHETSVALGTVFLLNAVALFVFPVVGHAVGLTPHQFGLWCAMAIHDTSSVVGAALRYGPEALAVATPVKLARALWILPLTVGLAAWRRREGHAVTGRVRRPWFIAGFLGAAAVVTVFPGLAPVGQGVAAVARQLLVVTLFLLGAGLTRETLRAVGLRPLAQAVTLWLLMAGLCLGALRLGWAA</sequence>
<feature type="transmembrane region" description="Helical" evidence="7">
    <location>
        <begin position="249"/>
        <end position="269"/>
    </location>
</feature>
<feature type="transmembrane region" description="Helical" evidence="7">
    <location>
        <begin position="128"/>
        <end position="151"/>
    </location>
</feature>
<dbReference type="PANTHER" id="PTHR30106:SF1">
    <property type="entry name" value="UPF0324 MEMBRANE PROTEIN FN0533"/>
    <property type="match status" value="1"/>
</dbReference>
<dbReference type="GO" id="GO:0005886">
    <property type="term" value="C:plasma membrane"/>
    <property type="evidence" value="ECO:0007669"/>
    <property type="project" value="UniProtKB-SubCell"/>
</dbReference>
<feature type="transmembrane region" description="Helical" evidence="7">
    <location>
        <begin position="42"/>
        <end position="62"/>
    </location>
</feature>